<dbReference type="HOGENOM" id="CLU_187525_0_0_6"/>
<proteinExistence type="predicted"/>
<dbReference type="OrthoDB" id="9920438at2"/>
<evidence type="ECO:0000256" key="1">
    <source>
        <dbReference type="SAM" id="Phobius"/>
    </source>
</evidence>
<keyword evidence="1" id="KW-0812">Transmembrane</keyword>
<evidence type="ECO:0000313" key="2">
    <source>
        <dbReference type="EMBL" id="CAO95665.1"/>
    </source>
</evidence>
<dbReference type="EMBL" id="CU468135">
    <property type="protein sequence ID" value="CAO95665.1"/>
    <property type="molecule type" value="Genomic_DNA"/>
</dbReference>
<protein>
    <submittedName>
        <fullName evidence="2">Uncharacterized protein</fullName>
    </submittedName>
</protein>
<sequence length="91" mass="9667">MIKRGGVTERGGDTASLAGGKRVLRKSLRGLSRIALTYLAFLGFIACAGYYVLIFDWHISATATALHIALMIVAIAALIGIYGIAEKLRSA</sequence>
<dbReference type="AlphaFoldDB" id="B2VH81"/>
<dbReference type="eggNOG" id="ENOG5031M6P">
    <property type="taxonomic scope" value="Bacteria"/>
</dbReference>
<feature type="transmembrane region" description="Helical" evidence="1">
    <location>
        <begin position="65"/>
        <end position="85"/>
    </location>
</feature>
<keyword evidence="1" id="KW-0472">Membrane</keyword>
<keyword evidence="1" id="KW-1133">Transmembrane helix</keyword>
<feature type="transmembrane region" description="Helical" evidence="1">
    <location>
        <begin position="31"/>
        <end position="53"/>
    </location>
</feature>
<name>B2VH81_ERWT9</name>
<dbReference type="KEGG" id="eta:ETA_06190"/>
<gene>
    <name evidence="2" type="ordered locus">ETA_06190</name>
</gene>
<keyword evidence="3" id="KW-1185">Reference proteome</keyword>
<reference evidence="2 3" key="1">
    <citation type="journal article" date="2008" name="Environ. Microbiol.">
        <title>The genome of Erwinia tasmaniensis strain Et1/99, a non-pathogenic bacterium in the genus Erwinia.</title>
        <authorList>
            <person name="Kube M."/>
            <person name="Migdoll A.M."/>
            <person name="Mueller I."/>
            <person name="Kuhl H."/>
            <person name="Beck A."/>
            <person name="Reinhardt R."/>
            <person name="Geider K."/>
        </authorList>
    </citation>
    <scope>NUCLEOTIDE SEQUENCE [LARGE SCALE GENOMIC DNA]</scope>
    <source>
        <strain evidence="3">DSM 17950 / CFBP 7177 / CIP 109463 / NCPPB 4357 / Et1/99</strain>
    </source>
</reference>
<organism evidence="2 3">
    <name type="scientific">Erwinia tasmaniensis (strain DSM 17950 / CFBP 7177 / CIP 109463 / NCPPB 4357 / Et1/99)</name>
    <dbReference type="NCBI Taxonomy" id="465817"/>
    <lineage>
        <taxon>Bacteria</taxon>
        <taxon>Pseudomonadati</taxon>
        <taxon>Pseudomonadota</taxon>
        <taxon>Gammaproteobacteria</taxon>
        <taxon>Enterobacterales</taxon>
        <taxon>Erwiniaceae</taxon>
        <taxon>Erwinia</taxon>
    </lineage>
</organism>
<dbReference type="STRING" id="465817.ETA_06190"/>
<evidence type="ECO:0000313" key="3">
    <source>
        <dbReference type="Proteomes" id="UP000001726"/>
    </source>
</evidence>
<accession>B2VH81</accession>
<dbReference type="Proteomes" id="UP000001726">
    <property type="component" value="Chromosome"/>
</dbReference>